<dbReference type="EMBL" id="QRDX01000003">
    <property type="protein sequence ID" value="RED48761.1"/>
    <property type="molecule type" value="Genomic_DNA"/>
</dbReference>
<proteinExistence type="predicted"/>
<comment type="caution">
    <text evidence="2">The sequence shown here is derived from an EMBL/GenBank/DDBJ whole genome shotgun (WGS) entry which is preliminary data.</text>
</comment>
<sequence>MINNIFKFKIIQEVNKEKSVRVKIVVLGTCLLLSLFAQAQDSNFGNWLIYIGNKKLNQNWNIHNEVQYRNYNTIGDLEQLLLRTGLGYTFNQGNSDVLLGYGYILSENYIGDSDDKVSISEHRFFEQFISKQKIGNVGLTHRYRFEQRFVESDFKMRFRYFLAFKIPFKNKEKANSKLYISAYNEIFLNTKSSVFDRNRAYAGLGYDISQNLRVEAGYMNQFFERGGRDQFNLITFLNF</sequence>
<dbReference type="Proteomes" id="UP000256629">
    <property type="component" value="Unassembled WGS sequence"/>
</dbReference>
<keyword evidence="1" id="KW-0732">Signal</keyword>
<evidence type="ECO:0000256" key="1">
    <source>
        <dbReference type="SAM" id="SignalP"/>
    </source>
</evidence>
<keyword evidence="3" id="KW-1185">Reference proteome</keyword>
<dbReference type="InterPro" id="IPR019619">
    <property type="entry name" value="DUF2490"/>
</dbReference>
<dbReference type="Pfam" id="PF10677">
    <property type="entry name" value="DUF2490"/>
    <property type="match status" value="1"/>
</dbReference>
<dbReference type="OrthoDB" id="1118734at2"/>
<name>A0A3D9HHN9_9FLAO</name>
<accession>A0A3D9HHN9</accession>
<organism evidence="2 3">
    <name type="scientific">Seonamhaeicola aphaedonensis</name>
    <dbReference type="NCBI Taxonomy" id="1461338"/>
    <lineage>
        <taxon>Bacteria</taxon>
        <taxon>Pseudomonadati</taxon>
        <taxon>Bacteroidota</taxon>
        <taxon>Flavobacteriia</taxon>
        <taxon>Flavobacteriales</taxon>
        <taxon>Flavobacteriaceae</taxon>
    </lineage>
</organism>
<dbReference type="AlphaFoldDB" id="A0A3D9HHN9"/>
<feature type="signal peptide" evidence="1">
    <location>
        <begin position="1"/>
        <end position="39"/>
    </location>
</feature>
<evidence type="ECO:0000313" key="2">
    <source>
        <dbReference type="EMBL" id="RED48761.1"/>
    </source>
</evidence>
<evidence type="ECO:0000313" key="3">
    <source>
        <dbReference type="Proteomes" id="UP000256629"/>
    </source>
</evidence>
<protein>
    <submittedName>
        <fullName evidence="2">Uncharacterized protein DUF2490</fullName>
    </submittedName>
</protein>
<feature type="chain" id="PRO_5017825306" evidence="1">
    <location>
        <begin position="40"/>
        <end position="239"/>
    </location>
</feature>
<gene>
    <name evidence="2" type="ORF">DFQ02_10391</name>
</gene>
<reference evidence="2 3" key="1">
    <citation type="submission" date="2018-07" db="EMBL/GenBank/DDBJ databases">
        <title>Genomic Encyclopedia of Type Strains, Phase III (KMG-III): the genomes of soil and plant-associated and newly described type strains.</title>
        <authorList>
            <person name="Whitman W."/>
        </authorList>
    </citation>
    <scope>NUCLEOTIDE SEQUENCE [LARGE SCALE GENOMIC DNA]</scope>
    <source>
        <strain evidence="2 3">CECT 8487</strain>
    </source>
</reference>
<dbReference type="RefSeq" id="WP_116040145.1">
    <property type="nucleotide sequence ID" value="NZ_QRDX01000003.1"/>
</dbReference>